<dbReference type="InterPro" id="IPR016156">
    <property type="entry name" value="FAD/NAD-linked_Rdtase_dimer_sf"/>
</dbReference>
<protein>
    <recommendedName>
        <fullName evidence="4 16">Dihydrolipoyl dehydrogenase</fullName>
        <ecNumber evidence="3 16">1.8.1.4</ecNumber>
    </recommendedName>
</protein>
<dbReference type="Pfam" id="PF02852">
    <property type="entry name" value="Pyr_redox_dim"/>
    <property type="match status" value="1"/>
</dbReference>
<evidence type="ECO:0000256" key="1">
    <source>
        <dbReference type="ARBA" id="ARBA00004496"/>
    </source>
</evidence>
<dbReference type="FunFam" id="3.30.390.30:FF:000001">
    <property type="entry name" value="Dihydrolipoyl dehydrogenase"/>
    <property type="match status" value="1"/>
</dbReference>
<comment type="subcellular location">
    <subcellularLocation>
        <location evidence="1">Cytoplasm</location>
    </subcellularLocation>
</comment>
<dbReference type="SUPFAM" id="SSF55424">
    <property type="entry name" value="FAD/NAD-linked reductases, dimerisation (C-terminal) domain"/>
    <property type="match status" value="1"/>
</dbReference>
<feature type="disulfide bond" description="Redox-active" evidence="15">
    <location>
        <begin position="43"/>
        <end position="48"/>
    </location>
</feature>
<dbReference type="Proteomes" id="UP000185669">
    <property type="component" value="Unassembled WGS sequence"/>
</dbReference>
<dbReference type="GO" id="GO:0004148">
    <property type="term" value="F:dihydrolipoyl dehydrogenase (NADH) activity"/>
    <property type="evidence" value="ECO:0007669"/>
    <property type="project" value="UniProtKB-EC"/>
</dbReference>
<dbReference type="EMBL" id="FTNC01000005">
    <property type="protein sequence ID" value="SIQ55199.1"/>
    <property type="molecule type" value="Genomic_DNA"/>
</dbReference>
<evidence type="ECO:0000256" key="16">
    <source>
        <dbReference type="RuleBase" id="RU003692"/>
    </source>
</evidence>
<evidence type="ECO:0000256" key="14">
    <source>
        <dbReference type="PIRSR" id="PIRSR000350-3"/>
    </source>
</evidence>
<dbReference type="Gene3D" id="3.50.50.60">
    <property type="entry name" value="FAD/NAD(P)-binding domain"/>
    <property type="match status" value="2"/>
</dbReference>
<evidence type="ECO:0000256" key="10">
    <source>
        <dbReference type="ARBA" id="ARBA00023157"/>
    </source>
</evidence>
<feature type="domain" description="Pyridine nucleotide-disulphide oxidoreductase dimerisation" evidence="17">
    <location>
        <begin position="346"/>
        <end position="455"/>
    </location>
</feature>
<dbReference type="InterPro" id="IPR036188">
    <property type="entry name" value="FAD/NAD-bd_sf"/>
</dbReference>
<feature type="binding site" evidence="14">
    <location>
        <position position="203"/>
    </location>
    <ligand>
        <name>NAD(+)</name>
        <dbReference type="ChEBI" id="CHEBI:57540"/>
    </ligand>
</feature>
<accession>A0A1N6TPC4</accession>
<dbReference type="PRINTS" id="PR00368">
    <property type="entry name" value="FADPNR"/>
</dbReference>
<dbReference type="AlphaFoldDB" id="A0A1N6TPC4"/>
<evidence type="ECO:0000256" key="2">
    <source>
        <dbReference type="ARBA" id="ARBA00007532"/>
    </source>
</evidence>
<dbReference type="EC" id="1.8.1.4" evidence="3 16"/>
<feature type="binding site" evidence="14">
    <location>
        <begin position="180"/>
        <end position="187"/>
    </location>
    <ligand>
        <name>NAD(+)</name>
        <dbReference type="ChEBI" id="CHEBI:57540"/>
    </ligand>
</feature>
<dbReference type="RefSeq" id="WP_076544315.1">
    <property type="nucleotide sequence ID" value="NZ_FTNC01000005.1"/>
</dbReference>
<evidence type="ECO:0000256" key="12">
    <source>
        <dbReference type="ARBA" id="ARBA00049187"/>
    </source>
</evidence>
<keyword evidence="8 16" id="KW-0560">Oxidoreductase</keyword>
<feature type="domain" description="FAD/NAD(P)-binding" evidence="18">
    <location>
        <begin position="6"/>
        <end position="327"/>
    </location>
</feature>
<evidence type="ECO:0000256" key="13">
    <source>
        <dbReference type="PIRSR" id="PIRSR000350-2"/>
    </source>
</evidence>
<evidence type="ECO:0000256" key="5">
    <source>
        <dbReference type="ARBA" id="ARBA00022490"/>
    </source>
</evidence>
<feature type="binding site" evidence="14">
    <location>
        <position position="52"/>
    </location>
    <ligand>
        <name>FAD</name>
        <dbReference type="ChEBI" id="CHEBI:57692"/>
    </ligand>
</feature>
<keyword evidence="20" id="KW-1185">Reference proteome</keyword>
<dbReference type="PANTHER" id="PTHR22912">
    <property type="entry name" value="DISULFIDE OXIDOREDUCTASE"/>
    <property type="match status" value="1"/>
</dbReference>
<feature type="binding site" evidence="14">
    <location>
        <position position="312"/>
    </location>
    <ligand>
        <name>FAD</name>
        <dbReference type="ChEBI" id="CHEBI:57692"/>
    </ligand>
</feature>
<dbReference type="PANTHER" id="PTHR22912:SF217">
    <property type="entry name" value="DIHYDROLIPOYL DEHYDROGENASE"/>
    <property type="match status" value="1"/>
</dbReference>
<comment type="cofactor">
    <cofactor evidence="14 16">
        <name>FAD</name>
        <dbReference type="ChEBI" id="CHEBI:57692"/>
    </cofactor>
    <text evidence="14 16">Binds 1 FAD per subunit.</text>
</comment>
<keyword evidence="14" id="KW-0547">Nucleotide-binding</keyword>
<dbReference type="PRINTS" id="PR00411">
    <property type="entry name" value="PNDRDTASEI"/>
</dbReference>
<organism evidence="19 20">
    <name type="scientific">Halanaerobium kushneri</name>
    <dbReference type="NCBI Taxonomy" id="56779"/>
    <lineage>
        <taxon>Bacteria</taxon>
        <taxon>Bacillati</taxon>
        <taxon>Bacillota</taxon>
        <taxon>Clostridia</taxon>
        <taxon>Halanaerobiales</taxon>
        <taxon>Halanaerobiaceae</taxon>
        <taxon>Halanaerobium</taxon>
    </lineage>
</organism>
<keyword evidence="6 16" id="KW-0285">Flavoprotein</keyword>
<evidence type="ECO:0000256" key="6">
    <source>
        <dbReference type="ARBA" id="ARBA00022630"/>
    </source>
</evidence>
<dbReference type="InterPro" id="IPR004099">
    <property type="entry name" value="Pyr_nucl-diS_OxRdtase_dimer"/>
</dbReference>
<dbReference type="GO" id="GO:0050660">
    <property type="term" value="F:flavin adenine dinucleotide binding"/>
    <property type="evidence" value="ECO:0007669"/>
    <property type="project" value="InterPro"/>
</dbReference>
<dbReference type="OrthoDB" id="9807946at2"/>
<dbReference type="NCBIfam" id="TIGR01350">
    <property type="entry name" value="lipoamide_DH"/>
    <property type="match status" value="1"/>
</dbReference>
<name>A0A1N6TPC4_9FIRM</name>
<dbReference type="Pfam" id="PF07992">
    <property type="entry name" value="Pyr_redox_2"/>
    <property type="match status" value="1"/>
</dbReference>
<dbReference type="InterPro" id="IPR012999">
    <property type="entry name" value="Pyr_OxRdtase_I_AS"/>
</dbReference>
<dbReference type="InterPro" id="IPR006258">
    <property type="entry name" value="Lipoamide_DH"/>
</dbReference>
<evidence type="ECO:0000256" key="7">
    <source>
        <dbReference type="ARBA" id="ARBA00022827"/>
    </source>
</evidence>
<keyword evidence="11 16" id="KW-0676">Redox-active center</keyword>
<keyword evidence="9 14" id="KW-0520">NAD</keyword>
<feature type="active site" description="Proton acceptor" evidence="13">
    <location>
        <position position="444"/>
    </location>
</feature>
<sequence length="465" mass="49961">MAEKKYKIAIIGGGPGGYTAALRAGQLGADTVLIEKEALGGTCLNWGCIPTKSFVRSAEVFADIKNAADYGIKVENAELDFPAVVKRKDKIVKRLVRGIDHLLKKSGIDRIDGLASFIDQNTIRIEKDTEIFEIKAENIIIATGSKAASLPISGAGLEGILDSRAALDLEKLPESMVIVGGGIIGMEFAFIFRNFGVDVTVIEYLDQLINGVDTEIAAELNRSARRRRISVKTSAEVKEIKKLDAGYEVVYQQKEKKKSAKAEKVLMAVGRRPYTDGLQLENVGIETISERNAVQVNNKMETNIEGIYAIGDVTDKILLAHVASHQGVVAVENIMGMNKKMNYKAVPGAIFTSPEVGTVGLSEKEAKAKGIDYEIGSFPFAASGKVMAMGEREGKIKLITEKDKGRIIGAAIIGIEASDLIAELTLAVNLGLTAENLRETIHAHPTTAEVVHEAALDLGEGSLNA</sequence>
<dbReference type="GO" id="GO:0005737">
    <property type="term" value="C:cytoplasm"/>
    <property type="evidence" value="ECO:0007669"/>
    <property type="project" value="UniProtKB-SubCell"/>
</dbReference>
<dbReference type="InterPro" id="IPR001100">
    <property type="entry name" value="Pyr_nuc-diS_OxRdtase"/>
</dbReference>
<evidence type="ECO:0000313" key="19">
    <source>
        <dbReference type="EMBL" id="SIQ55199.1"/>
    </source>
</evidence>
<comment type="miscellaneous">
    <text evidence="16">The active site is a redox-active disulfide bond.</text>
</comment>
<evidence type="ECO:0000256" key="11">
    <source>
        <dbReference type="ARBA" id="ARBA00023284"/>
    </source>
</evidence>
<evidence type="ECO:0000256" key="4">
    <source>
        <dbReference type="ARBA" id="ARBA00016961"/>
    </source>
</evidence>
<keyword evidence="10" id="KW-1015">Disulfide bond</keyword>
<feature type="binding site" evidence="14">
    <location>
        <position position="270"/>
    </location>
    <ligand>
        <name>NAD(+)</name>
        <dbReference type="ChEBI" id="CHEBI:57540"/>
    </ligand>
</feature>
<dbReference type="Gene3D" id="3.30.390.30">
    <property type="match status" value="1"/>
</dbReference>
<evidence type="ECO:0000256" key="3">
    <source>
        <dbReference type="ARBA" id="ARBA00012608"/>
    </source>
</evidence>
<evidence type="ECO:0000256" key="9">
    <source>
        <dbReference type="ARBA" id="ARBA00023027"/>
    </source>
</evidence>
<evidence type="ECO:0000259" key="17">
    <source>
        <dbReference type="Pfam" id="PF02852"/>
    </source>
</evidence>
<feature type="binding site" evidence="14">
    <location>
        <begin position="143"/>
        <end position="145"/>
    </location>
    <ligand>
        <name>FAD</name>
        <dbReference type="ChEBI" id="CHEBI:57692"/>
    </ligand>
</feature>
<dbReference type="SUPFAM" id="SSF51905">
    <property type="entry name" value="FAD/NAD(P)-binding domain"/>
    <property type="match status" value="1"/>
</dbReference>
<dbReference type="InterPro" id="IPR050151">
    <property type="entry name" value="Class-I_Pyr_Nuc-Dis_Oxidored"/>
</dbReference>
<dbReference type="GO" id="GO:0006103">
    <property type="term" value="P:2-oxoglutarate metabolic process"/>
    <property type="evidence" value="ECO:0007669"/>
    <property type="project" value="TreeGrafter"/>
</dbReference>
<keyword evidence="7 14" id="KW-0274">FAD</keyword>
<proteinExistence type="inferred from homology"/>
<dbReference type="PIRSF" id="PIRSF000350">
    <property type="entry name" value="Mercury_reductase_MerA"/>
    <property type="match status" value="1"/>
</dbReference>
<dbReference type="PROSITE" id="PS00076">
    <property type="entry name" value="PYRIDINE_REDOX_1"/>
    <property type="match status" value="1"/>
</dbReference>
<comment type="catalytic activity">
    <reaction evidence="12 16">
        <text>N(6)-[(R)-dihydrolipoyl]-L-lysyl-[protein] + NAD(+) = N(6)-[(R)-lipoyl]-L-lysyl-[protein] + NADH + H(+)</text>
        <dbReference type="Rhea" id="RHEA:15045"/>
        <dbReference type="Rhea" id="RHEA-COMP:10474"/>
        <dbReference type="Rhea" id="RHEA-COMP:10475"/>
        <dbReference type="ChEBI" id="CHEBI:15378"/>
        <dbReference type="ChEBI" id="CHEBI:57540"/>
        <dbReference type="ChEBI" id="CHEBI:57945"/>
        <dbReference type="ChEBI" id="CHEBI:83099"/>
        <dbReference type="ChEBI" id="CHEBI:83100"/>
        <dbReference type="EC" id="1.8.1.4"/>
    </reaction>
</comment>
<gene>
    <name evidence="19" type="ORF">SAMN05421834_105129</name>
</gene>
<comment type="similarity">
    <text evidence="2 16">Belongs to the class-I pyridine nucleotide-disulfide oxidoreductase family.</text>
</comment>
<evidence type="ECO:0000313" key="20">
    <source>
        <dbReference type="Proteomes" id="UP000185669"/>
    </source>
</evidence>
<reference evidence="20" key="1">
    <citation type="submission" date="2017-01" db="EMBL/GenBank/DDBJ databases">
        <authorList>
            <person name="Varghese N."/>
            <person name="Submissions S."/>
        </authorList>
    </citation>
    <scope>NUCLEOTIDE SEQUENCE [LARGE SCALE GENOMIC DNA]</scope>
    <source>
        <strain evidence="20">ATCC 700103</strain>
    </source>
</reference>
<evidence type="ECO:0000256" key="8">
    <source>
        <dbReference type="ARBA" id="ARBA00023002"/>
    </source>
</evidence>
<evidence type="ECO:0000259" key="18">
    <source>
        <dbReference type="Pfam" id="PF07992"/>
    </source>
</evidence>
<dbReference type="InterPro" id="IPR023753">
    <property type="entry name" value="FAD/NAD-binding_dom"/>
</dbReference>
<dbReference type="STRING" id="56779.SAMN05421834_105129"/>
<evidence type="ECO:0000256" key="15">
    <source>
        <dbReference type="PIRSR" id="PIRSR000350-4"/>
    </source>
</evidence>
<keyword evidence="5" id="KW-0963">Cytoplasm</keyword>